<gene>
    <name evidence="1" type="ORF">S03H2_32148</name>
</gene>
<accession>X1HIS3</accession>
<dbReference type="EMBL" id="BARU01019523">
    <property type="protein sequence ID" value="GAH53734.1"/>
    <property type="molecule type" value="Genomic_DNA"/>
</dbReference>
<dbReference type="Pfam" id="PF10282">
    <property type="entry name" value="Lactonase"/>
    <property type="match status" value="1"/>
</dbReference>
<dbReference type="SUPFAM" id="SSF51004">
    <property type="entry name" value="C-terminal (heme d1) domain of cytochrome cd1-nitrite reductase"/>
    <property type="match status" value="1"/>
</dbReference>
<evidence type="ECO:0000313" key="1">
    <source>
        <dbReference type="EMBL" id="GAH53734.1"/>
    </source>
</evidence>
<dbReference type="PANTHER" id="PTHR47197">
    <property type="entry name" value="PROTEIN NIRF"/>
    <property type="match status" value="1"/>
</dbReference>
<proteinExistence type="predicted"/>
<name>X1HIS3_9ZZZZ</name>
<dbReference type="NCBIfam" id="TIGR02276">
    <property type="entry name" value="beta_rpt_yvtn"/>
    <property type="match status" value="1"/>
</dbReference>
<organism evidence="1">
    <name type="scientific">marine sediment metagenome</name>
    <dbReference type="NCBI Taxonomy" id="412755"/>
    <lineage>
        <taxon>unclassified sequences</taxon>
        <taxon>metagenomes</taxon>
        <taxon>ecological metagenomes</taxon>
    </lineage>
</organism>
<dbReference type="InterPro" id="IPR015943">
    <property type="entry name" value="WD40/YVTN_repeat-like_dom_sf"/>
</dbReference>
<dbReference type="InterPro" id="IPR019405">
    <property type="entry name" value="Lactonase_7-beta_prop"/>
</dbReference>
<dbReference type="InterPro" id="IPR011048">
    <property type="entry name" value="Haem_d1_sf"/>
</dbReference>
<dbReference type="PANTHER" id="PTHR47197:SF3">
    <property type="entry name" value="DIHYDRO-HEME D1 DEHYDROGENASE"/>
    <property type="match status" value="1"/>
</dbReference>
<comment type="caution">
    <text evidence="1">The sequence shown here is derived from an EMBL/GenBank/DDBJ whole genome shotgun (WGS) entry which is preliminary data.</text>
</comment>
<feature type="non-terminal residue" evidence="1">
    <location>
        <position position="165"/>
    </location>
</feature>
<reference evidence="1" key="1">
    <citation type="journal article" date="2014" name="Front. Microbiol.">
        <title>High frequency of phylogenetically diverse reductive dehalogenase-homologous genes in deep subseafloor sedimentary metagenomes.</title>
        <authorList>
            <person name="Kawai M."/>
            <person name="Futagami T."/>
            <person name="Toyoda A."/>
            <person name="Takaki Y."/>
            <person name="Nishi S."/>
            <person name="Hori S."/>
            <person name="Arai W."/>
            <person name="Tsubouchi T."/>
            <person name="Morono Y."/>
            <person name="Uchiyama I."/>
            <person name="Ito T."/>
            <person name="Fujiyama A."/>
            <person name="Inagaki F."/>
            <person name="Takami H."/>
        </authorList>
    </citation>
    <scope>NUCLEOTIDE SEQUENCE</scope>
    <source>
        <strain evidence="1">Expedition CK06-06</strain>
    </source>
</reference>
<dbReference type="InterPro" id="IPR011964">
    <property type="entry name" value="YVTN_b-propeller_repeat"/>
</dbReference>
<sequence length="165" mass="18219">MGRRTWRFLVVGLVVGVIFSINSKSHLIQPIVIGFRNFPELIDEVFALEKNRSPQKICNPVNKRTSSAIAITSDDKFLLAVNPDSNSLTVIDLLNSNKIFEINVAVDPRTVTVDDCGERAFVANRGSDSVSVVDIQGKQIVSEIVVGDRPYGVILSPDNRYLYVA</sequence>
<dbReference type="AlphaFoldDB" id="X1HIS3"/>
<dbReference type="InterPro" id="IPR051200">
    <property type="entry name" value="Host-pathogen_enzymatic-act"/>
</dbReference>
<evidence type="ECO:0008006" key="2">
    <source>
        <dbReference type="Google" id="ProtNLM"/>
    </source>
</evidence>
<dbReference type="Gene3D" id="2.130.10.10">
    <property type="entry name" value="YVTN repeat-like/Quinoprotein amine dehydrogenase"/>
    <property type="match status" value="1"/>
</dbReference>
<protein>
    <recommendedName>
        <fullName evidence="2">YncE family protein</fullName>
    </recommendedName>
</protein>